<feature type="compositionally biased region" description="Polar residues" evidence="1">
    <location>
        <begin position="11"/>
        <end position="23"/>
    </location>
</feature>
<dbReference type="Proteomes" id="UP001430584">
    <property type="component" value="Unassembled WGS sequence"/>
</dbReference>
<organism evidence="2 3">
    <name type="scientific">Diplodia seriata</name>
    <dbReference type="NCBI Taxonomy" id="420778"/>
    <lineage>
        <taxon>Eukaryota</taxon>
        <taxon>Fungi</taxon>
        <taxon>Dikarya</taxon>
        <taxon>Ascomycota</taxon>
        <taxon>Pezizomycotina</taxon>
        <taxon>Dothideomycetes</taxon>
        <taxon>Dothideomycetes incertae sedis</taxon>
        <taxon>Botryosphaeriales</taxon>
        <taxon>Botryosphaeriaceae</taxon>
        <taxon>Diplodia</taxon>
    </lineage>
</organism>
<dbReference type="EMBL" id="JAJVCZ030000003">
    <property type="protein sequence ID" value="KAL0261721.1"/>
    <property type="molecule type" value="Genomic_DNA"/>
</dbReference>
<name>A0ABR3CN82_9PEZI</name>
<evidence type="ECO:0000256" key="1">
    <source>
        <dbReference type="SAM" id="MobiDB-lite"/>
    </source>
</evidence>
<sequence length="114" mass="11619">MSTTATTTTAPFSNPTGQAYNSDTDSDGQARGGRRALVNSKDPKASQQQGSSSGLPQPPSSSNLGAPAGQMLKGASDDDGNAKSASLLIGIKLDLEAEIHLTARVRGDISIGLY</sequence>
<reference evidence="2 3" key="1">
    <citation type="submission" date="2024-02" db="EMBL/GenBank/DDBJ databases">
        <title>De novo assembly and annotation of 12 fungi associated with fruit tree decline syndrome in Ontario, Canada.</title>
        <authorList>
            <person name="Sulman M."/>
            <person name="Ellouze W."/>
            <person name="Ilyukhin E."/>
        </authorList>
    </citation>
    <scope>NUCLEOTIDE SEQUENCE [LARGE SCALE GENOMIC DNA]</scope>
    <source>
        <strain evidence="2 3">FDS-637</strain>
    </source>
</reference>
<evidence type="ECO:0000313" key="2">
    <source>
        <dbReference type="EMBL" id="KAL0261721.1"/>
    </source>
</evidence>
<accession>A0ABR3CN82</accession>
<proteinExistence type="predicted"/>
<feature type="compositionally biased region" description="Low complexity" evidence="1">
    <location>
        <begin position="46"/>
        <end position="55"/>
    </location>
</feature>
<feature type="region of interest" description="Disordered" evidence="1">
    <location>
        <begin position="1"/>
        <end position="81"/>
    </location>
</feature>
<comment type="caution">
    <text evidence="2">The sequence shown here is derived from an EMBL/GenBank/DDBJ whole genome shotgun (WGS) entry which is preliminary data.</text>
</comment>
<feature type="compositionally biased region" description="Low complexity" evidence="1">
    <location>
        <begin position="1"/>
        <end position="10"/>
    </location>
</feature>
<dbReference type="RefSeq" id="XP_066634750.1">
    <property type="nucleotide sequence ID" value="XM_066774631.1"/>
</dbReference>
<dbReference type="GeneID" id="92007236"/>
<gene>
    <name evidence="2" type="ORF">SLS55_003151</name>
</gene>
<protein>
    <submittedName>
        <fullName evidence="2">Uncharacterized protein</fullName>
    </submittedName>
</protein>
<evidence type="ECO:0000313" key="3">
    <source>
        <dbReference type="Proteomes" id="UP001430584"/>
    </source>
</evidence>
<keyword evidence="3" id="KW-1185">Reference proteome</keyword>